<dbReference type="FunFam" id="2.170.150.80:FF:000006">
    <property type="entry name" value="NAC domain-containing protein 100-like"/>
    <property type="match status" value="1"/>
</dbReference>
<evidence type="ECO:0000256" key="4">
    <source>
        <dbReference type="ARBA" id="ARBA00023242"/>
    </source>
</evidence>
<keyword evidence="1" id="KW-0805">Transcription regulation</keyword>
<evidence type="ECO:0000313" key="6">
    <source>
        <dbReference type="EMBL" id="KAK4743667.1"/>
    </source>
</evidence>
<dbReference type="PANTHER" id="PTHR31744:SF92">
    <property type="entry name" value="NAC DOMAIN-CONTAINING PROTEIN 87"/>
    <property type="match status" value="1"/>
</dbReference>
<dbReference type="PROSITE" id="PS51005">
    <property type="entry name" value="NAC"/>
    <property type="match status" value="1"/>
</dbReference>
<keyword evidence="4" id="KW-0539">Nucleus</keyword>
<dbReference type="Gene3D" id="2.170.150.80">
    <property type="entry name" value="NAC domain"/>
    <property type="match status" value="1"/>
</dbReference>
<evidence type="ECO:0000259" key="5">
    <source>
        <dbReference type="PROSITE" id="PS51005"/>
    </source>
</evidence>
<evidence type="ECO:0000313" key="7">
    <source>
        <dbReference type="Proteomes" id="UP001345219"/>
    </source>
</evidence>
<feature type="domain" description="NAC" evidence="5">
    <location>
        <begin position="16"/>
        <end position="170"/>
    </location>
</feature>
<keyword evidence="7" id="KW-1185">Reference proteome</keyword>
<protein>
    <recommendedName>
        <fullName evidence="5">NAC domain-containing protein</fullName>
    </recommendedName>
</protein>
<dbReference type="PANTHER" id="PTHR31744">
    <property type="entry name" value="PROTEIN CUP-SHAPED COTYLEDON 2-RELATED"/>
    <property type="match status" value="1"/>
</dbReference>
<dbReference type="GO" id="GO:0005634">
    <property type="term" value="C:nucleus"/>
    <property type="evidence" value="ECO:0007669"/>
    <property type="project" value="UniProtKB-ARBA"/>
</dbReference>
<dbReference type="AlphaFoldDB" id="A0AAN7GVM5"/>
<keyword evidence="3" id="KW-0804">Transcription</keyword>
<dbReference type="EMBL" id="JAXIOK010000022">
    <property type="protein sequence ID" value="KAK4743667.1"/>
    <property type="molecule type" value="Genomic_DNA"/>
</dbReference>
<accession>A0AAN7GVM5</accession>
<dbReference type="Proteomes" id="UP001345219">
    <property type="component" value="Chromosome 9"/>
</dbReference>
<dbReference type="Pfam" id="PF02365">
    <property type="entry name" value="NAM"/>
    <property type="match status" value="1"/>
</dbReference>
<dbReference type="GO" id="GO:0006355">
    <property type="term" value="P:regulation of DNA-templated transcription"/>
    <property type="evidence" value="ECO:0007669"/>
    <property type="project" value="InterPro"/>
</dbReference>
<comment type="caution">
    <text evidence="6">The sequence shown here is derived from an EMBL/GenBank/DDBJ whole genome shotgun (WGS) entry which is preliminary data.</text>
</comment>
<dbReference type="InterPro" id="IPR036093">
    <property type="entry name" value="NAC_dom_sf"/>
</dbReference>
<dbReference type="GO" id="GO:0000976">
    <property type="term" value="F:transcription cis-regulatory region binding"/>
    <property type="evidence" value="ECO:0007669"/>
    <property type="project" value="UniProtKB-ARBA"/>
</dbReference>
<sequence length="368" mass="40931">MEESVVVNKGETMIDLPPGFRFYPTDEEIIAHYLVPKAADGRFTASAIGEVSLNKCEPWDMPKRAKMGEKEWYFFCQRDRKYPTGTRTNRATESGYWKATGKDKEIYRGKDQGQGKLMGMKKTLVFYLGRAPKGEKTGWVMHEFRLEGKLYNNLHRSSKDDWVVCRVFDKSTGTKKSPIITGGGSTGRSNSSVGDDLVDYCSPSPPPLIDPASSGFLDAAIEDHEFKFKEADDNAMNMAPSSSSPAVPKSADGSYFYFPSRWSSSQLQSSYYSNMMLKNPIISSSASSMNPSFSNQPPERITNSLQHCKADQRFSSNHDPLISHSQETGLSTDVNNTAEISSSWQAQAAANGTNNLEDIGDIECLWNF</sequence>
<proteinExistence type="predicted"/>
<organism evidence="6 7">
    <name type="scientific">Trapa incisa</name>
    <dbReference type="NCBI Taxonomy" id="236973"/>
    <lineage>
        <taxon>Eukaryota</taxon>
        <taxon>Viridiplantae</taxon>
        <taxon>Streptophyta</taxon>
        <taxon>Embryophyta</taxon>
        <taxon>Tracheophyta</taxon>
        <taxon>Spermatophyta</taxon>
        <taxon>Magnoliopsida</taxon>
        <taxon>eudicotyledons</taxon>
        <taxon>Gunneridae</taxon>
        <taxon>Pentapetalae</taxon>
        <taxon>rosids</taxon>
        <taxon>malvids</taxon>
        <taxon>Myrtales</taxon>
        <taxon>Lythraceae</taxon>
        <taxon>Trapa</taxon>
    </lineage>
</organism>
<keyword evidence="2" id="KW-0238">DNA-binding</keyword>
<dbReference type="InterPro" id="IPR003441">
    <property type="entry name" value="NAC-dom"/>
</dbReference>
<reference evidence="6 7" key="1">
    <citation type="journal article" date="2023" name="Hortic Res">
        <title>Pangenome of water caltrop reveals structural variations and asymmetric subgenome divergence after allopolyploidization.</title>
        <authorList>
            <person name="Zhang X."/>
            <person name="Chen Y."/>
            <person name="Wang L."/>
            <person name="Yuan Y."/>
            <person name="Fang M."/>
            <person name="Shi L."/>
            <person name="Lu R."/>
            <person name="Comes H.P."/>
            <person name="Ma Y."/>
            <person name="Chen Y."/>
            <person name="Huang G."/>
            <person name="Zhou Y."/>
            <person name="Zheng Z."/>
            <person name="Qiu Y."/>
        </authorList>
    </citation>
    <scope>NUCLEOTIDE SEQUENCE [LARGE SCALE GENOMIC DNA]</scope>
    <source>
        <tissue evidence="6">Roots</tissue>
    </source>
</reference>
<evidence type="ECO:0000256" key="1">
    <source>
        <dbReference type="ARBA" id="ARBA00023015"/>
    </source>
</evidence>
<gene>
    <name evidence="6" type="ORF">SAY87_009979</name>
</gene>
<dbReference type="SUPFAM" id="SSF101941">
    <property type="entry name" value="NAC domain"/>
    <property type="match status" value="1"/>
</dbReference>
<evidence type="ECO:0000256" key="3">
    <source>
        <dbReference type="ARBA" id="ARBA00023163"/>
    </source>
</evidence>
<evidence type="ECO:0000256" key="2">
    <source>
        <dbReference type="ARBA" id="ARBA00023125"/>
    </source>
</evidence>
<name>A0AAN7GVM5_9MYRT</name>